<dbReference type="AlphaFoldDB" id="A0A0P0VIG6"/>
<sequence>MSHLLLQAAEGLPVLSEHRRPPPTFGWPTTTFWFCSYGRWKWGVSYCTYILPPPMSSAAAAILLLLYLWFMANSYVCLCFDPKITRFDM</sequence>
<reference evidence="2 3" key="2">
    <citation type="journal article" date="2013" name="Plant Cell Physiol.">
        <title>Rice Annotation Project Database (RAP-DB): an integrative and interactive database for rice genomics.</title>
        <authorList>
            <person name="Sakai H."/>
            <person name="Lee S.S."/>
            <person name="Tanaka T."/>
            <person name="Numa H."/>
            <person name="Kim J."/>
            <person name="Kawahara Y."/>
            <person name="Wakimoto H."/>
            <person name="Yang C.C."/>
            <person name="Iwamoto M."/>
            <person name="Abe T."/>
            <person name="Yamada Y."/>
            <person name="Muto A."/>
            <person name="Inokuchi H."/>
            <person name="Ikemura T."/>
            <person name="Matsumoto T."/>
            <person name="Sasaki T."/>
            <person name="Itoh T."/>
        </authorList>
    </citation>
    <scope>NUCLEOTIDE SEQUENCE [LARGE SCALE GENOMIC DNA]</scope>
    <source>
        <strain evidence="3">cv. Nipponbare</strain>
    </source>
</reference>
<gene>
    <name evidence="2" type="ordered locus">Os02g0435075</name>
    <name evidence="2" type="ORF">OSNPB_020435075</name>
</gene>
<dbReference type="Proteomes" id="UP000059680">
    <property type="component" value="Chromosome 2"/>
</dbReference>
<proteinExistence type="predicted"/>
<feature type="transmembrane region" description="Helical" evidence="1">
    <location>
        <begin position="58"/>
        <end position="80"/>
    </location>
</feature>
<keyword evidence="1" id="KW-0812">Transmembrane</keyword>
<evidence type="ECO:0000313" key="2">
    <source>
        <dbReference type="EMBL" id="BAS78455.1"/>
    </source>
</evidence>
<accession>A0A0P0VIG6</accession>
<protein>
    <submittedName>
        <fullName evidence="2">Os02g0435075 protein</fullName>
    </submittedName>
</protein>
<evidence type="ECO:0000313" key="3">
    <source>
        <dbReference type="Proteomes" id="UP000059680"/>
    </source>
</evidence>
<dbReference type="EMBL" id="AP014958">
    <property type="protein sequence ID" value="BAS78455.1"/>
    <property type="molecule type" value="Genomic_DNA"/>
</dbReference>
<keyword evidence="3" id="KW-1185">Reference proteome</keyword>
<dbReference type="PaxDb" id="39947-A0A0P0VIG6"/>
<keyword evidence="1" id="KW-1133">Transmembrane helix</keyword>
<organism evidence="2 3">
    <name type="scientific">Oryza sativa subsp. japonica</name>
    <name type="common">Rice</name>
    <dbReference type="NCBI Taxonomy" id="39947"/>
    <lineage>
        <taxon>Eukaryota</taxon>
        <taxon>Viridiplantae</taxon>
        <taxon>Streptophyta</taxon>
        <taxon>Embryophyta</taxon>
        <taxon>Tracheophyta</taxon>
        <taxon>Spermatophyta</taxon>
        <taxon>Magnoliopsida</taxon>
        <taxon>Liliopsida</taxon>
        <taxon>Poales</taxon>
        <taxon>Poaceae</taxon>
        <taxon>BOP clade</taxon>
        <taxon>Oryzoideae</taxon>
        <taxon>Oryzeae</taxon>
        <taxon>Oryzinae</taxon>
        <taxon>Oryza</taxon>
        <taxon>Oryza sativa</taxon>
    </lineage>
</organism>
<dbReference type="InParanoid" id="A0A0P0VIG6"/>
<name>A0A0P0VIG6_ORYSJ</name>
<reference evidence="2 3" key="3">
    <citation type="journal article" date="2013" name="Rice">
        <title>Improvement of the Oryza sativa Nipponbare reference genome using next generation sequence and optical map data.</title>
        <authorList>
            <person name="Kawahara Y."/>
            <person name="de la Bastide M."/>
            <person name="Hamilton J.P."/>
            <person name="Kanamori H."/>
            <person name="McCombie W.R."/>
            <person name="Ouyang S."/>
            <person name="Schwartz D.C."/>
            <person name="Tanaka T."/>
            <person name="Wu J."/>
            <person name="Zhou S."/>
            <person name="Childs K.L."/>
            <person name="Davidson R.M."/>
            <person name="Lin H."/>
            <person name="Quesada-Ocampo L."/>
            <person name="Vaillancourt B."/>
            <person name="Sakai H."/>
            <person name="Lee S.S."/>
            <person name="Kim J."/>
            <person name="Numa H."/>
            <person name="Itoh T."/>
            <person name="Buell C.R."/>
            <person name="Matsumoto T."/>
        </authorList>
    </citation>
    <scope>NUCLEOTIDE SEQUENCE [LARGE SCALE GENOMIC DNA]</scope>
    <source>
        <strain evidence="3">cv. Nipponbare</strain>
    </source>
</reference>
<evidence type="ECO:0000256" key="1">
    <source>
        <dbReference type="SAM" id="Phobius"/>
    </source>
</evidence>
<keyword evidence="1" id="KW-0472">Membrane</keyword>
<reference evidence="3" key="1">
    <citation type="journal article" date="2005" name="Nature">
        <title>The map-based sequence of the rice genome.</title>
        <authorList>
            <consortium name="International rice genome sequencing project (IRGSP)"/>
            <person name="Matsumoto T."/>
            <person name="Wu J."/>
            <person name="Kanamori H."/>
            <person name="Katayose Y."/>
            <person name="Fujisawa M."/>
            <person name="Namiki N."/>
            <person name="Mizuno H."/>
            <person name="Yamamoto K."/>
            <person name="Antonio B.A."/>
            <person name="Baba T."/>
            <person name="Sakata K."/>
            <person name="Nagamura Y."/>
            <person name="Aoki H."/>
            <person name="Arikawa K."/>
            <person name="Arita K."/>
            <person name="Bito T."/>
            <person name="Chiden Y."/>
            <person name="Fujitsuka N."/>
            <person name="Fukunaka R."/>
            <person name="Hamada M."/>
            <person name="Harada C."/>
            <person name="Hayashi A."/>
            <person name="Hijishita S."/>
            <person name="Honda M."/>
            <person name="Hosokawa S."/>
            <person name="Ichikawa Y."/>
            <person name="Idonuma A."/>
            <person name="Iijima M."/>
            <person name="Ikeda M."/>
            <person name="Ikeno M."/>
            <person name="Ito K."/>
            <person name="Ito S."/>
            <person name="Ito T."/>
            <person name="Ito Y."/>
            <person name="Ito Y."/>
            <person name="Iwabuchi A."/>
            <person name="Kamiya K."/>
            <person name="Karasawa W."/>
            <person name="Kurita K."/>
            <person name="Katagiri S."/>
            <person name="Kikuta A."/>
            <person name="Kobayashi H."/>
            <person name="Kobayashi N."/>
            <person name="Machita K."/>
            <person name="Maehara T."/>
            <person name="Masukawa M."/>
            <person name="Mizubayashi T."/>
            <person name="Mukai Y."/>
            <person name="Nagasaki H."/>
            <person name="Nagata Y."/>
            <person name="Naito S."/>
            <person name="Nakashima M."/>
            <person name="Nakama Y."/>
            <person name="Nakamichi Y."/>
            <person name="Nakamura M."/>
            <person name="Meguro A."/>
            <person name="Negishi M."/>
            <person name="Ohta I."/>
            <person name="Ohta T."/>
            <person name="Okamoto M."/>
            <person name="Ono N."/>
            <person name="Saji S."/>
            <person name="Sakaguchi M."/>
            <person name="Sakai K."/>
            <person name="Shibata M."/>
            <person name="Shimokawa T."/>
            <person name="Song J."/>
            <person name="Takazaki Y."/>
            <person name="Terasawa K."/>
            <person name="Tsugane M."/>
            <person name="Tsuji K."/>
            <person name="Ueda S."/>
            <person name="Waki K."/>
            <person name="Yamagata H."/>
            <person name="Yamamoto M."/>
            <person name="Yamamoto S."/>
            <person name="Yamane H."/>
            <person name="Yoshiki S."/>
            <person name="Yoshihara R."/>
            <person name="Yukawa K."/>
            <person name="Zhong H."/>
            <person name="Yano M."/>
            <person name="Yuan Q."/>
            <person name="Ouyang S."/>
            <person name="Liu J."/>
            <person name="Jones K.M."/>
            <person name="Gansberger K."/>
            <person name="Moffat K."/>
            <person name="Hill J."/>
            <person name="Bera J."/>
            <person name="Fadrosh D."/>
            <person name="Jin S."/>
            <person name="Johri S."/>
            <person name="Kim M."/>
            <person name="Overton L."/>
            <person name="Reardon M."/>
            <person name="Tsitrin T."/>
            <person name="Vuong H."/>
            <person name="Weaver B."/>
            <person name="Ciecko A."/>
            <person name="Tallon L."/>
            <person name="Jackson J."/>
            <person name="Pai G."/>
            <person name="Aken S.V."/>
            <person name="Utterback T."/>
            <person name="Reidmuller S."/>
            <person name="Feldblyum T."/>
            <person name="Hsiao J."/>
            <person name="Zismann V."/>
            <person name="Iobst S."/>
            <person name="de Vazeille A.R."/>
            <person name="Buell C.R."/>
            <person name="Ying K."/>
            <person name="Li Y."/>
            <person name="Lu T."/>
            <person name="Huang Y."/>
            <person name="Zhao Q."/>
            <person name="Feng Q."/>
            <person name="Zhang L."/>
            <person name="Zhu J."/>
            <person name="Weng Q."/>
            <person name="Mu J."/>
            <person name="Lu Y."/>
            <person name="Fan D."/>
            <person name="Liu Y."/>
            <person name="Guan J."/>
            <person name="Zhang Y."/>
            <person name="Yu S."/>
            <person name="Liu X."/>
            <person name="Zhang Y."/>
            <person name="Hong G."/>
            <person name="Han B."/>
            <person name="Choisne N."/>
            <person name="Demange N."/>
            <person name="Orjeda G."/>
            <person name="Samain S."/>
            <person name="Cattolico L."/>
            <person name="Pelletier E."/>
            <person name="Couloux A."/>
            <person name="Segurens B."/>
            <person name="Wincker P."/>
            <person name="D'Hont A."/>
            <person name="Scarpelli C."/>
            <person name="Weissenbach J."/>
            <person name="Salanoubat M."/>
            <person name="Quetier F."/>
            <person name="Yu Y."/>
            <person name="Kim H.R."/>
            <person name="Rambo T."/>
            <person name="Currie J."/>
            <person name="Collura K."/>
            <person name="Luo M."/>
            <person name="Yang T."/>
            <person name="Ammiraju J.S.S."/>
            <person name="Engler F."/>
            <person name="Soderlund C."/>
            <person name="Wing R.A."/>
            <person name="Palmer L.E."/>
            <person name="de la Bastide M."/>
            <person name="Spiegel L."/>
            <person name="Nascimento L."/>
            <person name="Zutavern T."/>
            <person name="O'Shaughnessy A."/>
            <person name="Dike S."/>
            <person name="Dedhia N."/>
            <person name="Preston R."/>
            <person name="Balija V."/>
            <person name="McCombie W.R."/>
            <person name="Chow T."/>
            <person name="Chen H."/>
            <person name="Chung M."/>
            <person name="Chen C."/>
            <person name="Shaw J."/>
            <person name="Wu H."/>
            <person name="Hsiao K."/>
            <person name="Chao Y."/>
            <person name="Chu M."/>
            <person name="Cheng C."/>
            <person name="Hour A."/>
            <person name="Lee P."/>
            <person name="Lin S."/>
            <person name="Lin Y."/>
            <person name="Liou J."/>
            <person name="Liu S."/>
            <person name="Hsing Y."/>
            <person name="Raghuvanshi S."/>
            <person name="Mohanty A."/>
            <person name="Bharti A.K."/>
            <person name="Gaur A."/>
            <person name="Gupta V."/>
            <person name="Kumar D."/>
            <person name="Ravi V."/>
            <person name="Vij S."/>
            <person name="Kapur A."/>
            <person name="Khurana P."/>
            <person name="Khurana P."/>
            <person name="Khurana J.P."/>
            <person name="Tyagi A.K."/>
            <person name="Gaikwad K."/>
            <person name="Singh A."/>
            <person name="Dalal V."/>
            <person name="Srivastava S."/>
            <person name="Dixit A."/>
            <person name="Pal A.K."/>
            <person name="Ghazi I.A."/>
            <person name="Yadav M."/>
            <person name="Pandit A."/>
            <person name="Bhargava A."/>
            <person name="Sureshbabu K."/>
            <person name="Batra K."/>
            <person name="Sharma T.R."/>
            <person name="Mohapatra T."/>
            <person name="Singh N.K."/>
            <person name="Messing J."/>
            <person name="Nelson A.B."/>
            <person name="Fuks G."/>
            <person name="Kavchok S."/>
            <person name="Keizer G."/>
            <person name="Linton E."/>
            <person name="Llaca V."/>
            <person name="Song R."/>
            <person name="Tanyolac B."/>
            <person name="Young S."/>
            <person name="Ho-Il K."/>
            <person name="Hahn J.H."/>
            <person name="Sangsakoo G."/>
            <person name="Vanavichit A."/>
            <person name="de Mattos Luiz.A.T."/>
            <person name="Zimmer P.D."/>
            <person name="Malone G."/>
            <person name="Dellagostin O."/>
            <person name="de Oliveira A.C."/>
            <person name="Bevan M."/>
            <person name="Bancroft I."/>
            <person name="Minx P."/>
            <person name="Cordum H."/>
            <person name="Wilson R."/>
            <person name="Cheng Z."/>
            <person name="Jin W."/>
            <person name="Jiang J."/>
            <person name="Leong S.A."/>
            <person name="Iwama H."/>
            <person name="Gojobori T."/>
            <person name="Itoh T."/>
            <person name="Niimura Y."/>
            <person name="Fujii Y."/>
            <person name="Habara T."/>
            <person name="Sakai H."/>
            <person name="Sato Y."/>
            <person name="Wilson G."/>
            <person name="Kumar K."/>
            <person name="McCouch S."/>
            <person name="Juretic N."/>
            <person name="Hoen D."/>
            <person name="Wright S."/>
            <person name="Bruskiewich R."/>
            <person name="Bureau T."/>
            <person name="Miyao A."/>
            <person name="Hirochika H."/>
            <person name="Nishikawa T."/>
            <person name="Kadowaki K."/>
            <person name="Sugiura M."/>
            <person name="Burr B."/>
            <person name="Sasaki T."/>
        </authorList>
    </citation>
    <scope>NUCLEOTIDE SEQUENCE [LARGE SCALE GENOMIC DNA]</scope>
    <source>
        <strain evidence="3">cv. Nipponbare</strain>
    </source>
</reference>